<evidence type="ECO:0000256" key="10">
    <source>
        <dbReference type="RuleBase" id="RU369038"/>
    </source>
</evidence>
<sequence length="211" mass="23745">MLKVQMLEKNFEEENKLEPERKSQLAKKLGLQPRQVAVWFQNRRARWKTKQLERDYDVLKASYDLLVSNYDSIVKENAVLKSEVASLTEKCLAKELGGGEATIPSITSTSELLLADITNISVPHSGRKAEDRLSSGSDSSAVIDDNCPQLIDSGDSYFPNIEYPQCSNLPNGLHMEDDDTNDNCNYLFSDMFAATNQQNQEGRPPALWAWP</sequence>
<dbReference type="eggNOG" id="KOG0483">
    <property type="taxonomic scope" value="Eukaryota"/>
</dbReference>
<dbReference type="Gramene" id="KGN59652">
    <property type="protein sequence ID" value="KGN59652"/>
    <property type="gene ID" value="Csa_3G835890"/>
</dbReference>
<dbReference type="PROSITE" id="PS50071">
    <property type="entry name" value="HOMEOBOX_2"/>
    <property type="match status" value="1"/>
</dbReference>
<keyword evidence="6 8" id="KW-0539">Nucleus</keyword>
<dbReference type="InterPro" id="IPR001356">
    <property type="entry name" value="HD"/>
</dbReference>
<evidence type="ECO:0000256" key="1">
    <source>
        <dbReference type="ARBA" id="ARBA00004123"/>
    </source>
</evidence>
<dbReference type="GO" id="GO:0043565">
    <property type="term" value="F:sequence-specific DNA binding"/>
    <property type="evidence" value="ECO:0000318"/>
    <property type="project" value="GO_Central"/>
</dbReference>
<dbReference type="FunFam" id="1.10.10.60:FF:000144">
    <property type="entry name" value="homeobox-leucine zipper protein ATHB-6-like"/>
    <property type="match status" value="1"/>
</dbReference>
<dbReference type="PRINTS" id="PR00031">
    <property type="entry name" value="HTHREPRESSR"/>
</dbReference>
<evidence type="ECO:0000256" key="8">
    <source>
        <dbReference type="PROSITE-ProRule" id="PRU00108"/>
    </source>
</evidence>
<dbReference type="PANTHER" id="PTHR24326:SF497">
    <property type="entry name" value="HOMEOBOX-LEUCINE ZIPPER PROTEIN HAT5"/>
    <property type="match status" value="1"/>
</dbReference>
<reference evidence="12 13" key="4">
    <citation type="journal article" date="2011" name="BMC Genomics">
        <title>RNA-Seq improves annotation of protein-coding genes in the cucumber genome.</title>
        <authorList>
            <person name="Li Z."/>
            <person name="Zhang Z."/>
            <person name="Yan P."/>
            <person name="Huang S."/>
            <person name="Fei Z."/>
            <person name="Lin K."/>
        </authorList>
    </citation>
    <scope>NUCLEOTIDE SEQUENCE [LARGE SCALE GENOMIC DNA]</scope>
    <source>
        <strain evidence="13">cv. 9930</strain>
    </source>
</reference>
<evidence type="ECO:0000259" key="11">
    <source>
        <dbReference type="PROSITE" id="PS50071"/>
    </source>
</evidence>
<dbReference type="SMART" id="SM00389">
    <property type="entry name" value="HOX"/>
    <property type="match status" value="1"/>
</dbReference>
<dbReference type="Proteomes" id="UP000029981">
    <property type="component" value="Chromosome 3"/>
</dbReference>
<keyword evidence="2 10" id="KW-0805">Transcription regulation</keyword>
<reference evidence="12 13" key="1">
    <citation type="journal article" date="2009" name="Nat. Genet.">
        <title>The genome of the cucumber, Cucumis sativus L.</title>
        <authorList>
            <person name="Huang S."/>
            <person name="Li R."/>
            <person name="Zhang Z."/>
            <person name="Li L."/>
            <person name="Gu X."/>
            <person name="Fan W."/>
            <person name="Lucas W.J."/>
            <person name="Wang X."/>
            <person name="Xie B."/>
            <person name="Ni P."/>
            <person name="Ren Y."/>
            <person name="Zhu H."/>
            <person name="Li J."/>
            <person name="Lin K."/>
            <person name="Jin W."/>
            <person name="Fei Z."/>
            <person name="Li G."/>
            <person name="Staub J."/>
            <person name="Kilian A."/>
            <person name="van der Vossen E.A."/>
            <person name="Wu Y."/>
            <person name="Guo J."/>
            <person name="He J."/>
            <person name="Jia Z."/>
            <person name="Ren Y."/>
            <person name="Tian G."/>
            <person name="Lu Y."/>
            <person name="Ruan J."/>
            <person name="Qian W."/>
            <person name="Wang M."/>
            <person name="Huang Q."/>
            <person name="Li B."/>
            <person name="Xuan Z."/>
            <person name="Cao J."/>
            <person name="Asan"/>
            <person name="Wu Z."/>
            <person name="Zhang J."/>
            <person name="Cai Q."/>
            <person name="Bai Y."/>
            <person name="Zhao B."/>
            <person name="Han Y."/>
            <person name="Li Y."/>
            <person name="Li X."/>
            <person name="Wang S."/>
            <person name="Shi Q."/>
            <person name="Liu S."/>
            <person name="Cho W.K."/>
            <person name="Kim J.Y."/>
            <person name="Xu Y."/>
            <person name="Heller-Uszynska K."/>
            <person name="Miao H."/>
            <person name="Cheng Z."/>
            <person name="Zhang S."/>
            <person name="Wu J."/>
            <person name="Yang Y."/>
            <person name="Kang H."/>
            <person name="Li M."/>
            <person name="Liang H."/>
            <person name="Ren X."/>
            <person name="Shi Z."/>
            <person name="Wen M."/>
            <person name="Jian M."/>
            <person name="Yang H."/>
            <person name="Zhang G."/>
            <person name="Yang Z."/>
            <person name="Chen R."/>
            <person name="Liu S."/>
            <person name="Li J."/>
            <person name="Ma L."/>
            <person name="Liu H."/>
            <person name="Zhou Y."/>
            <person name="Zhao J."/>
            <person name="Fang X."/>
            <person name="Li G."/>
            <person name="Fang L."/>
            <person name="Li Y."/>
            <person name="Liu D."/>
            <person name="Zheng H."/>
            <person name="Zhang Y."/>
            <person name="Qin N."/>
            <person name="Li Z."/>
            <person name="Yang G."/>
            <person name="Yang S."/>
            <person name="Bolund L."/>
            <person name="Kristiansen K."/>
            <person name="Zheng H."/>
            <person name="Li S."/>
            <person name="Zhang X."/>
            <person name="Yang H."/>
            <person name="Wang J."/>
            <person name="Sun R."/>
            <person name="Zhang B."/>
            <person name="Jiang S."/>
            <person name="Wang J."/>
            <person name="Du Y."/>
            <person name="Li S."/>
        </authorList>
    </citation>
    <scope>NUCLEOTIDE SEQUENCE [LARGE SCALE GENOMIC DNA]</scope>
    <source>
        <strain evidence="13">cv. 9930</strain>
    </source>
</reference>
<dbReference type="CDD" id="cd00086">
    <property type="entry name" value="homeodomain"/>
    <property type="match status" value="1"/>
</dbReference>
<proteinExistence type="inferred from homology"/>
<evidence type="ECO:0000256" key="3">
    <source>
        <dbReference type="ARBA" id="ARBA00023125"/>
    </source>
</evidence>
<comment type="function">
    <text evidence="10">Transcription factor.</text>
</comment>
<comment type="subcellular location">
    <subcellularLocation>
        <location evidence="1 8 9">Nucleus</location>
    </subcellularLocation>
</comment>
<reference evidence="12 13" key="3">
    <citation type="journal article" date="2010" name="BMC Genomics">
        <title>Transcriptome sequencing and comparative analysis of cucumber flowers with different sex types.</title>
        <authorList>
            <person name="Guo S."/>
            <person name="Zheng Y."/>
            <person name="Joung J.G."/>
            <person name="Liu S."/>
            <person name="Zhang Z."/>
            <person name="Crasta O.R."/>
            <person name="Sobral B.W."/>
            <person name="Xu Y."/>
            <person name="Huang S."/>
            <person name="Fei Z."/>
        </authorList>
    </citation>
    <scope>NUCLEOTIDE SEQUENCE [LARGE SCALE GENOMIC DNA]</scope>
    <source>
        <strain evidence="13">cv. 9930</strain>
    </source>
</reference>
<dbReference type="GO" id="GO:0042803">
    <property type="term" value="F:protein homodimerization activity"/>
    <property type="evidence" value="ECO:0007669"/>
    <property type="project" value="EnsemblPlants"/>
</dbReference>
<dbReference type="GO" id="GO:0045893">
    <property type="term" value="P:positive regulation of DNA-templated transcription"/>
    <property type="evidence" value="ECO:0000318"/>
    <property type="project" value="GO_Central"/>
</dbReference>
<dbReference type="SUPFAM" id="SSF46689">
    <property type="entry name" value="Homeodomain-like"/>
    <property type="match status" value="1"/>
</dbReference>
<comment type="similarity">
    <text evidence="7 10">Belongs to the HD-ZIP homeobox family. Class I subfamily.</text>
</comment>
<dbReference type="GO" id="GO:0000976">
    <property type="term" value="F:transcription cis-regulatory region binding"/>
    <property type="evidence" value="ECO:0007669"/>
    <property type="project" value="UniProtKB-ARBA"/>
</dbReference>
<dbReference type="GO" id="GO:0009651">
    <property type="term" value="P:response to salt stress"/>
    <property type="evidence" value="ECO:0007669"/>
    <property type="project" value="EnsemblPlants"/>
</dbReference>
<dbReference type="AlphaFoldDB" id="A0A0A0LG54"/>
<reference evidence="12 13" key="2">
    <citation type="journal article" date="2009" name="PLoS ONE">
        <title>An integrated genetic and cytogenetic map of the cucumber genome.</title>
        <authorList>
            <person name="Ren Y."/>
            <person name="Zhang Z."/>
            <person name="Liu J."/>
            <person name="Staub J.E."/>
            <person name="Han Y."/>
            <person name="Cheng Z."/>
            <person name="Li X."/>
            <person name="Lu J."/>
            <person name="Miao H."/>
            <person name="Kang H."/>
            <person name="Xie B."/>
            <person name="Gu X."/>
            <person name="Wang X."/>
            <person name="Du Y."/>
            <person name="Jin W."/>
            <person name="Huang S."/>
        </authorList>
    </citation>
    <scope>NUCLEOTIDE SEQUENCE [LARGE SCALE GENOMIC DNA]</scope>
    <source>
        <strain evidence="13">cv. 9930</strain>
    </source>
</reference>
<name>A0A0A0LG54_CUCSA</name>
<dbReference type="Pfam" id="PF00046">
    <property type="entry name" value="Homeodomain"/>
    <property type="match status" value="1"/>
</dbReference>
<feature type="domain" description="Homeobox" evidence="11">
    <location>
        <begin position="1"/>
        <end position="50"/>
    </location>
</feature>
<protein>
    <recommendedName>
        <fullName evidence="10">Homeobox-leucine zipper protein</fullName>
    </recommendedName>
    <alternativeName>
        <fullName evidence="10">HD-ZIP protein</fullName>
    </alternativeName>
    <alternativeName>
        <fullName evidence="10">Homeodomain transcription factor</fullName>
    </alternativeName>
</protein>
<dbReference type="Gene3D" id="1.10.10.60">
    <property type="entry name" value="Homeodomain-like"/>
    <property type="match status" value="1"/>
</dbReference>
<dbReference type="EMBL" id="CM002924">
    <property type="protein sequence ID" value="KGN59652.1"/>
    <property type="molecule type" value="Genomic_DNA"/>
</dbReference>
<dbReference type="GO" id="GO:0005634">
    <property type="term" value="C:nucleus"/>
    <property type="evidence" value="ECO:0000318"/>
    <property type="project" value="GO_Central"/>
</dbReference>
<keyword evidence="13" id="KW-1185">Reference proteome</keyword>
<evidence type="ECO:0000256" key="2">
    <source>
        <dbReference type="ARBA" id="ARBA00023015"/>
    </source>
</evidence>
<dbReference type="PROSITE" id="PS00027">
    <property type="entry name" value="HOMEOBOX_1"/>
    <property type="match status" value="1"/>
</dbReference>
<evidence type="ECO:0000313" key="12">
    <source>
        <dbReference type="EMBL" id="KGN59652.1"/>
    </source>
</evidence>
<dbReference type="InterPro" id="IPR017970">
    <property type="entry name" value="Homeobox_CS"/>
</dbReference>
<dbReference type="GO" id="GO:0009637">
    <property type="term" value="P:response to blue light"/>
    <property type="evidence" value="ECO:0007669"/>
    <property type="project" value="EnsemblPlants"/>
</dbReference>
<dbReference type="GO" id="GO:0017148">
    <property type="term" value="P:negative regulation of translation"/>
    <property type="evidence" value="ECO:0007669"/>
    <property type="project" value="EnsemblPlants"/>
</dbReference>
<dbReference type="Pfam" id="PF02183">
    <property type="entry name" value="HALZ"/>
    <property type="match status" value="1"/>
</dbReference>
<dbReference type="GO" id="GO:0009965">
    <property type="term" value="P:leaf morphogenesis"/>
    <property type="evidence" value="ECO:0007669"/>
    <property type="project" value="EnsemblPlants"/>
</dbReference>
<dbReference type="InterPro" id="IPR009057">
    <property type="entry name" value="Homeodomain-like_sf"/>
</dbReference>
<evidence type="ECO:0000256" key="6">
    <source>
        <dbReference type="ARBA" id="ARBA00023242"/>
    </source>
</evidence>
<evidence type="ECO:0000256" key="9">
    <source>
        <dbReference type="RuleBase" id="RU000682"/>
    </source>
</evidence>
<evidence type="ECO:0000256" key="4">
    <source>
        <dbReference type="ARBA" id="ARBA00023155"/>
    </source>
</evidence>
<dbReference type="InterPro" id="IPR000047">
    <property type="entry name" value="HTH_motif"/>
</dbReference>
<keyword evidence="3 8" id="KW-0238">DNA-binding</keyword>
<keyword evidence="5 10" id="KW-0804">Transcription</keyword>
<dbReference type="GO" id="GO:0000981">
    <property type="term" value="F:DNA-binding transcription factor activity, RNA polymerase II-specific"/>
    <property type="evidence" value="ECO:0007669"/>
    <property type="project" value="UniProtKB-UniRule"/>
</dbReference>
<evidence type="ECO:0000313" key="13">
    <source>
        <dbReference type="Proteomes" id="UP000029981"/>
    </source>
</evidence>
<accession>A0A0A0LG54</accession>
<dbReference type="PANTHER" id="PTHR24326">
    <property type="entry name" value="HOMEOBOX-LEUCINE ZIPPER PROTEIN"/>
    <property type="match status" value="1"/>
</dbReference>
<dbReference type="InterPro" id="IPR003106">
    <property type="entry name" value="Leu_zip_homeo"/>
</dbReference>
<evidence type="ECO:0000256" key="5">
    <source>
        <dbReference type="ARBA" id="ARBA00023163"/>
    </source>
</evidence>
<organism evidence="12 13">
    <name type="scientific">Cucumis sativus</name>
    <name type="common">Cucumber</name>
    <dbReference type="NCBI Taxonomy" id="3659"/>
    <lineage>
        <taxon>Eukaryota</taxon>
        <taxon>Viridiplantae</taxon>
        <taxon>Streptophyta</taxon>
        <taxon>Embryophyta</taxon>
        <taxon>Tracheophyta</taxon>
        <taxon>Spermatophyta</taxon>
        <taxon>Magnoliopsida</taxon>
        <taxon>eudicotyledons</taxon>
        <taxon>Gunneridae</taxon>
        <taxon>Pentapetalae</taxon>
        <taxon>rosids</taxon>
        <taxon>fabids</taxon>
        <taxon>Cucurbitales</taxon>
        <taxon>Cucurbitaceae</taxon>
        <taxon>Benincaseae</taxon>
        <taxon>Cucumis</taxon>
    </lineage>
</organism>
<feature type="DNA-binding region" description="Homeobox" evidence="8">
    <location>
        <begin position="3"/>
        <end position="51"/>
    </location>
</feature>
<keyword evidence="4 8" id="KW-0371">Homeobox</keyword>
<gene>
    <name evidence="12" type="ORF">Csa_3G835890</name>
</gene>
<dbReference type="InterPro" id="IPR045224">
    <property type="entry name" value="HDZip_class_I_plant"/>
</dbReference>
<evidence type="ECO:0000256" key="7">
    <source>
        <dbReference type="ARBA" id="ARBA00025748"/>
    </source>
</evidence>